<dbReference type="PANTHER" id="PTHR11103:SF18">
    <property type="entry name" value="SLR1189 PROTEIN"/>
    <property type="match status" value="1"/>
</dbReference>
<keyword evidence="1 3" id="KW-0489">Methyltransferase</keyword>
<dbReference type="AlphaFoldDB" id="A0A921IQD4"/>
<keyword evidence="2 3" id="KW-0808">Transferase</keyword>
<reference evidence="6" key="2">
    <citation type="submission" date="2021-09" db="EMBL/GenBank/DDBJ databases">
        <authorList>
            <person name="Gilroy R."/>
        </authorList>
    </citation>
    <scope>NUCLEOTIDE SEQUENCE</scope>
    <source>
        <strain evidence="6">ChiGjej2B2-7701</strain>
    </source>
</reference>
<evidence type="ECO:0000256" key="4">
    <source>
        <dbReference type="SAM" id="MobiDB-lite"/>
    </source>
</evidence>
<accession>A0A921IQD4</accession>
<comment type="caution">
    <text evidence="6">The sequence shown here is derived from an EMBL/GenBank/DDBJ whole genome shotgun (WGS) entry which is preliminary data.</text>
</comment>
<dbReference type="PROSITE" id="PS50970">
    <property type="entry name" value="HCY"/>
    <property type="match status" value="1"/>
</dbReference>
<feature type="compositionally biased region" description="Polar residues" evidence="4">
    <location>
        <begin position="8"/>
        <end position="20"/>
    </location>
</feature>
<dbReference type="GO" id="GO:0032259">
    <property type="term" value="P:methylation"/>
    <property type="evidence" value="ECO:0007669"/>
    <property type="project" value="UniProtKB-KW"/>
</dbReference>
<keyword evidence="3" id="KW-0479">Metal-binding</keyword>
<sequence length="314" mass="33309">MSGHGQADTPQDGQLSFDTSSYDRTGADWLDETLAERALLMQGPMGSALMSQPGGQDVPAAYWNLGDPQEVSRLHWLYRAAGADIMLTNTFQANESALARDEIADTVERVNSAAVNCAKRAGAPCVLGSMGSNGIFWLKEDSEEYRRARAAYRRQAYALLASGAHGIMLETFTALRDLEAAIAGTSDVADGMPVLVSFAIGDEGNLLGDGLNIEAACMRAQELGVYSVGINCCSIEAATQAVPRMARATDLPVSVRPNAGYPHRGEDGSLTWHEDPQAFARACEQWRADGARIVGSCCGAGVLTTCTLAGVLDI</sequence>
<dbReference type="EMBL" id="DYVF01000052">
    <property type="protein sequence ID" value="HJG31499.1"/>
    <property type="molecule type" value="Genomic_DNA"/>
</dbReference>
<dbReference type="Gene3D" id="3.20.20.330">
    <property type="entry name" value="Homocysteine-binding-like domain"/>
    <property type="match status" value="1"/>
</dbReference>
<evidence type="ECO:0000259" key="5">
    <source>
        <dbReference type="PROSITE" id="PS50970"/>
    </source>
</evidence>
<organism evidence="6 7">
    <name type="scientific">Collinsella ihumii</name>
    <dbReference type="NCBI Taxonomy" id="1720204"/>
    <lineage>
        <taxon>Bacteria</taxon>
        <taxon>Bacillati</taxon>
        <taxon>Actinomycetota</taxon>
        <taxon>Coriobacteriia</taxon>
        <taxon>Coriobacteriales</taxon>
        <taxon>Coriobacteriaceae</taxon>
        <taxon>Collinsella</taxon>
    </lineage>
</organism>
<comment type="cofactor">
    <cofactor evidence="3">
        <name>Zn(2+)</name>
        <dbReference type="ChEBI" id="CHEBI:29105"/>
    </cofactor>
</comment>
<dbReference type="Pfam" id="PF02574">
    <property type="entry name" value="S-methyl_trans"/>
    <property type="match status" value="1"/>
</dbReference>
<dbReference type="GO" id="GO:0046872">
    <property type="term" value="F:metal ion binding"/>
    <property type="evidence" value="ECO:0007669"/>
    <property type="project" value="UniProtKB-KW"/>
</dbReference>
<keyword evidence="3" id="KW-0862">Zinc</keyword>
<reference evidence="6" key="1">
    <citation type="journal article" date="2021" name="PeerJ">
        <title>Extensive microbial diversity within the chicken gut microbiome revealed by metagenomics and culture.</title>
        <authorList>
            <person name="Gilroy R."/>
            <person name="Ravi A."/>
            <person name="Getino M."/>
            <person name="Pursley I."/>
            <person name="Horton D.L."/>
            <person name="Alikhan N.F."/>
            <person name="Baker D."/>
            <person name="Gharbi K."/>
            <person name="Hall N."/>
            <person name="Watson M."/>
            <person name="Adriaenssens E.M."/>
            <person name="Foster-Nyarko E."/>
            <person name="Jarju S."/>
            <person name="Secka A."/>
            <person name="Antonio M."/>
            <person name="Oren A."/>
            <person name="Chaudhuri R.R."/>
            <person name="La Ragione R."/>
            <person name="Hildebrand F."/>
            <person name="Pallen M.J."/>
        </authorList>
    </citation>
    <scope>NUCLEOTIDE SEQUENCE</scope>
    <source>
        <strain evidence="6">ChiGjej2B2-7701</strain>
    </source>
</reference>
<name>A0A921IQD4_9ACTN</name>
<dbReference type="PANTHER" id="PTHR11103">
    <property type="entry name" value="SLR1189 PROTEIN"/>
    <property type="match status" value="1"/>
</dbReference>
<gene>
    <name evidence="6" type="ORF">K8U80_08925</name>
</gene>
<feature type="binding site" evidence="3">
    <location>
        <position position="297"/>
    </location>
    <ligand>
        <name>Zn(2+)</name>
        <dbReference type="ChEBI" id="CHEBI:29105"/>
    </ligand>
</feature>
<evidence type="ECO:0000313" key="6">
    <source>
        <dbReference type="EMBL" id="HJG31499.1"/>
    </source>
</evidence>
<dbReference type="InterPro" id="IPR036589">
    <property type="entry name" value="HCY_dom_sf"/>
</dbReference>
<dbReference type="SUPFAM" id="SSF82282">
    <property type="entry name" value="Homocysteine S-methyltransferase"/>
    <property type="match status" value="1"/>
</dbReference>
<dbReference type="Proteomes" id="UP000746751">
    <property type="component" value="Unassembled WGS sequence"/>
</dbReference>
<evidence type="ECO:0000313" key="7">
    <source>
        <dbReference type="Proteomes" id="UP000746751"/>
    </source>
</evidence>
<protein>
    <submittedName>
        <fullName evidence="6">Homocysteine S-methyltransferase family protein</fullName>
    </submittedName>
</protein>
<evidence type="ECO:0000256" key="3">
    <source>
        <dbReference type="PROSITE-ProRule" id="PRU00333"/>
    </source>
</evidence>
<feature type="domain" description="Hcy-binding" evidence="5">
    <location>
        <begin position="27"/>
        <end position="312"/>
    </location>
</feature>
<feature type="binding site" evidence="3">
    <location>
        <position position="232"/>
    </location>
    <ligand>
        <name>Zn(2+)</name>
        <dbReference type="ChEBI" id="CHEBI:29105"/>
    </ligand>
</feature>
<dbReference type="InterPro" id="IPR003726">
    <property type="entry name" value="HCY_dom"/>
</dbReference>
<feature type="binding site" evidence="3">
    <location>
        <position position="298"/>
    </location>
    <ligand>
        <name>Zn(2+)</name>
        <dbReference type="ChEBI" id="CHEBI:29105"/>
    </ligand>
</feature>
<dbReference type="GO" id="GO:0008168">
    <property type="term" value="F:methyltransferase activity"/>
    <property type="evidence" value="ECO:0007669"/>
    <property type="project" value="UniProtKB-UniRule"/>
</dbReference>
<evidence type="ECO:0000256" key="1">
    <source>
        <dbReference type="ARBA" id="ARBA00022603"/>
    </source>
</evidence>
<evidence type="ECO:0000256" key="2">
    <source>
        <dbReference type="ARBA" id="ARBA00022679"/>
    </source>
</evidence>
<proteinExistence type="predicted"/>
<feature type="region of interest" description="Disordered" evidence="4">
    <location>
        <begin position="1"/>
        <end position="20"/>
    </location>
</feature>